<sequence length="297" mass="32585">MRVFIFSYNRGAYLRNAVESVRRHMPFAQVTVMDDRSDDPDTRAVLAALPVEVLTAPAPGAEHAVTGGLHGGMNRALDLAEAEGQTVVLMLQDDMMLVRDVAQADLDAAVAQFDRADASFVLGVTFAKTRRGARDIGLVLDGGVYRRPEAAAVSGAHCAYGDTGLFHIPRLRATLGRLEQGEKGNEARARALGLRMGSLVFPFAHWLPFPVSWRGRKRVWRLRLLDLVCGAGVHVIAPLQGERLRRFLDRDPGDLPFAEDWLTAPTAPQALYWSLRGGAQNGLARGGWRSTLARRLR</sequence>
<evidence type="ECO:0000259" key="1">
    <source>
        <dbReference type="Pfam" id="PF00535"/>
    </source>
</evidence>
<protein>
    <submittedName>
        <fullName evidence="2">Glycosyl transferase family 2</fullName>
    </submittedName>
</protein>
<dbReference type="InterPro" id="IPR001173">
    <property type="entry name" value="Glyco_trans_2-like"/>
</dbReference>
<dbReference type="GO" id="GO:0016740">
    <property type="term" value="F:transferase activity"/>
    <property type="evidence" value="ECO:0007669"/>
    <property type="project" value="UniProtKB-KW"/>
</dbReference>
<dbReference type="AlphaFoldDB" id="A0A1G8TP23"/>
<dbReference type="EMBL" id="FNEJ01000031">
    <property type="protein sequence ID" value="SDJ43187.1"/>
    <property type="molecule type" value="Genomic_DNA"/>
</dbReference>
<dbReference type="Proteomes" id="UP000199093">
    <property type="component" value="Unassembled WGS sequence"/>
</dbReference>
<keyword evidence="3" id="KW-1185">Reference proteome</keyword>
<dbReference type="OrthoDB" id="8350085at2"/>
<dbReference type="STRING" id="555512.SAMN04487993_103127"/>
<gene>
    <name evidence="2" type="ORF">SAMN04487993_103127</name>
</gene>
<dbReference type="Gene3D" id="3.90.550.10">
    <property type="entry name" value="Spore Coat Polysaccharide Biosynthesis Protein SpsA, Chain A"/>
    <property type="match status" value="1"/>
</dbReference>
<evidence type="ECO:0000313" key="2">
    <source>
        <dbReference type="EMBL" id="SDJ43187.1"/>
    </source>
</evidence>
<proteinExistence type="predicted"/>
<reference evidence="2 3" key="1">
    <citation type="submission" date="2016-10" db="EMBL/GenBank/DDBJ databases">
        <authorList>
            <person name="de Groot N.N."/>
        </authorList>
    </citation>
    <scope>NUCLEOTIDE SEQUENCE [LARGE SCALE GENOMIC DNA]</scope>
    <source>
        <strain evidence="2 3">DSM 26424</strain>
    </source>
</reference>
<name>A0A1G8TP23_9RHOB</name>
<accession>A0A1G8TP23</accession>
<dbReference type="RefSeq" id="WP_089851730.1">
    <property type="nucleotide sequence ID" value="NZ_FNEJ01000031.1"/>
</dbReference>
<dbReference type="CDD" id="cd00761">
    <property type="entry name" value="Glyco_tranf_GTA_type"/>
    <property type="match status" value="1"/>
</dbReference>
<organism evidence="2 3">
    <name type="scientific">Salipiger marinus</name>
    <dbReference type="NCBI Taxonomy" id="555512"/>
    <lineage>
        <taxon>Bacteria</taxon>
        <taxon>Pseudomonadati</taxon>
        <taxon>Pseudomonadota</taxon>
        <taxon>Alphaproteobacteria</taxon>
        <taxon>Rhodobacterales</taxon>
        <taxon>Roseobacteraceae</taxon>
        <taxon>Salipiger</taxon>
    </lineage>
</organism>
<dbReference type="SUPFAM" id="SSF53448">
    <property type="entry name" value="Nucleotide-diphospho-sugar transferases"/>
    <property type="match status" value="1"/>
</dbReference>
<dbReference type="Pfam" id="PF00535">
    <property type="entry name" value="Glycos_transf_2"/>
    <property type="match status" value="1"/>
</dbReference>
<dbReference type="InterPro" id="IPR029044">
    <property type="entry name" value="Nucleotide-diphossugar_trans"/>
</dbReference>
<keyword evidence="2" id="KW-0808">Transferase</keyword>
<evidence type="ECO:0000313" key="3">
    <source>
        <dbReference type="Proteomes" id="UP000199093"/>
    </source>
</evidence>
<feature type="domain" description="Glycosyltransferase 2-like" evidence="1">
    <location>
        <begin position="3"/>
        <end position="96"/>
    </location>
</feature>